<evidence type="ECO:0000313" key="2">
    <source>
        <dbReference type="EMBL" id="ADJ49003.1"/>
    </source>
</evidence>
<evidence type="ECO:0000256" key="1">
    <source>
        <dbReference type="SAM" id="MobiDB-lite"/>
    </source>
</evidence>
<gene>
    <name evidence="2" type="ordered locus">AMED_7287</name>
</gene>
<dbReference type="Proteomes" id="UP000000328">
    <property type="component" value="Chromosome"/>
</dbReference>
<dbReference type="KEGG" id="amd:AMED_7287"/>
<name>A0A0H3DFV2_AMYMU</name>
<dbReference type="eggNOG" id="COG2369">
    <property type="taxonomic scope" value="Bacteria"/>
</dbReference>
<protein>
    <submittedName>
        <fullName evidence="2">Uncharacterized protein</fullName>
    </submittedName>
</protein>
<dbReference type="OrthoDB" id="2109687at2"/>
<dbReference type="EMBL" id="CP002000">
    <property type="protein sequence ID" value="ADJ49003.1"/>
    <property type="molecule type" value="Genomic_DNA"/>
</dbReference>
<feature type="compositionally biased region" description="Polar residues" evidence="1">
    <location>
        <begin position="1"/>
        <end position="11"/>
    </location>
</feature>
<sequence length="659" mass="69176">MGTNAKTTHTPNAIAPAGSSEQGDVDGPIQTDVDVGELPLPVVDEPVPLEPGQLPVTPIPLTPDVGHAYGEPVLVGGSDLLASTATLVSYVSDQGPRTVLHARVNEDAEAKLLEALNISPEMVPTQVEQQVTGRLPIDEQHNVAEKIITAAKSVNHHIANGTLTAGGATPGTTAVKIDAAEMAIEGLADDLGDASPVEQAMLDHYVAQFQAVQHAISAGTPVDHVTPFLHDGTAMVTVMVPALPSEAFGGAAVAALRDATRIKPTLDAHTGQASWGGARTTSVLGKEYAIDLGDGYQAVYRPYSLNDPATTEYSLRGRLEVIAPAGEGRVPDVVRRLGQLNLANRPMTRDEGEYSYLAANVIAQSLGERAEVAAAQVTGDHIEDMVRQEIFHERAHQAVGMSDLQLATFAKDIQLEAHTRALPAKVQVLRDAVAKATGFTDGAALASSPGYDPAPRRSAGWLAWTRFDVGNTADKLKATVAGRSLTHSTSFAGLKAMLATGVLASTERRATMGTSTGIGKSEDADKLTGGASSVFLRVRQSSSLTDEPALVWDQPDRLLARADYYGANADTFGVINPAKAGQYAKAPLTRDPFKIATFSNASNEVMFADGIDLLGAEGPSRILCKNTAQRDEIKALLHGKSVASIAGKPIEEVVTLCST</sequence>
<dbReference type="GeneID" id="92874927"/>
<dbReference type="RefSeq" id="WP_013229048.1">
    <property type="nucleotide sequence ID" value="NC_014318.1"/>
</dbReference>
<organism evidence="2 3">
    <name type="scientific">Amycolatopsis mediterranei (strain U-32)</name>
    <dbReference type="NCBI Taxonomy" id="749927"/>
    <lineage>
        <taxon>Bacteria</taxon>
        <taxon>Bacillati</taxon>
        <taxon>Actinomycetota</taxon>
        <taxon>Actinomycetes</taxon>
        <taxon>Pseudonocardiales</taxon>
        <taxon>Pseudonocardiaceae</taxon>
        <taxon>Amycolatopsis</taxon>
    </lineage>
</organism>
<dbReference type="AlphaFoldDB" id="A0A0H3DFV2"/>
<feature type="region of interest" description="Disordered" evidence="1">
    <location>
        <begin position="1"/>
        <end position="28"/>
    </location>
</feature>
<dbReference type="HOGENOM" id="CLU_416007_0_0_11"/>
<reference evidence="2 3" key="1">
    <citation type="journal article" date="2010" name="Cell Res.">
        <title>Complete genome sequence of the rifamycin SV-producing Amycolatopsis mediterranei U32 revealed its genetic characteristics in phylogeny and metabolism.</title>
        <authorList>
            <person name="Zhao W."/>
            <person name="Zhong Y."/>
            <person name="Yuan H."/>
            <person name="Wang J."/>
            <person name="Zheng H."/>
            <person name="Wang Y."/>
            <person name="Cen X."/>
            <person name="Xu F."/>
            <person name="Bai J."/>
            <person name="Han X."/>
            <person name="Lu G."/>
            <person name="Zhu Y."/>
            <person name="Shao Z."/>
            <person name="Yan H."/>
            <person name="Li C."/>
            <person name="Peng N."/>
            <person name="Zhang Z."/>
            <person name="Zhang Y."/>
            <person name="Lin W."/>
            <person name="Fan Y."/>
            <person name="Qin Z."/>
            <person name="Hu Y."/>
            <person name="Zhu B."/>
            <person name="Wang S."/>
            <person name="Ding X."/>
            <person name="Zhao G.P."/>
        </authorList>
    </citation>
    <scope>NUCLEOTIDE SEQUENCE [LARGE SCALE GENOMIC DNA]</scope>
    <source>
        <strain evidence="3">U-32</strain>
    </source>
</reference>
<proteinExistence type="predicted"/>
<dbReference type="PATRIC" id="fig|749927.5.peg.7577"/>
<evidence type="ECO:0000313" key="3">
    <source>
        <dbReference type="Proteomes" id="UP000000328"/>
    </source>
</evidence>
<accession>A0A0H3DFV2</accession>